<dbReference type="InterPro" id="IPR016032">
    <property type="entry name" value="Sig_transdc_resp-reg_C-effctor"/>
</dbReference>
<dbReference type="SUPFAM" id="SSF46894">
    <property type="entry name" value="C-terminal effector domain of the bipartite response regulators"/>
    <property type="match status" value="1"/>
</dbReference>
<evidence type="ECO:0000313" key="2">
    <source>
        <dbReference type="Proteomes" id="UP000614915"/>
    </source>
</evidence>
<dbReference type="EMBL" id="JADOTX010000001">
    <property type="protein sequence ID" value="MBG6064463.1"/>
    <property type="molecule type" value="Genomic_DNA"/>
</dbReference>
<comment type="caution">
    <text evidence="1">The sequence shown here is derived from an EMBL/GenBank/DDBJ whole genome shotgun (WGS) entry which is preliminary data.</text>
</comment>
<dbReference type="InterPro" id="IPR036388">
    <property type="entry name" value="WH-like_DNA-bd_sf"/>
</dbReference>
<name>A0ABS0JDN3_9ACTN</name>
<dbReference type="RefSeq" id="WP_196925653.1">
    <property type="nucleotide sequence ID" value="NZ_JADOTX010000001.1"/>
</dbReference>
<reference evidence="1 2" key="1">
    <citation type="submission" date="2020-11" db="EMBL/GenBank/DDBJ databases">
        <title>Sequencing the genomes of 1000 actinobacteria strains.</title>
        <authorList>
            <person name="Klenk H.-P."/>
        </authorList>
    </citation>
    <scope>NUCLEOTIDE SEQUENCE [LARGE SCALE GENOMIC DNA]</scope>
    <source>
        <strain evidence="1 2">DSM 101692</strain>
    </source>
</reference>
<dbReference type="InterPro" id="IPR051797">
    <property type="entry name" value="TrmB-like"/>
</dbReference>
<proteinExistence type="predicted"/>
<dbReference type="PANTHER" id="PTHR34293:SF1">
    <property type="entry name" value="HTH-TYPE TRANSCRIPTIONAL REGULATOR TRMBL2"/>
    <property type="match status" value="1"/>
</dbReference>
<keyword evidence="1" id="KW-0238">DNA-binding</keyword>
<dbReference type="PANTHER" id="PTHR34293">
    <property type="entry name" value="HTH-TYPE TRANSCRIPTIONAL REGULATOR TRMBL2"/>
    <property type="match status" value="1"/>
</dbReference>
<protein>
    <submittedName>
        <fullName evidence="1">DNA-binding CsgD family transcriptional regulator</fullName>
    </submittedName>
</protein>
<evidence type="ECO:0000313" key="1">
    <source>
        <dbReference type="EMBL" id="MBG6064463.1"/>
    </source>
</evidence>
<accession>A0ABS0JDN3</accession>
<gene>
    <name evidence="1" type="ORF">IW248_000750</name>
</gene>
<dbReference type="Proteomes" id="UP000614915">
    <property type="component" value="Unassembled WGS sequence"/>
</dbReference>
<sequence length="302" mass="32564">MGLDGKEADKALRLLKRLGLLRTGADDNRQLVAVPPQSARMQVLGPLLRDMQLAQERINEIQEDLNALVPAYEEGVGQGPGRHDVEQVCDLELARRIILELLASARTEVLAAEPGGGLSPELTVDSLERADDVLGRGVRLRAVLQHTAQFNQGTIAGIERVCELGARVRTTAAGFGRMLVVDATTAVLALSGPQPGVALVHDPSVVAFIIDCFERTWTGAADFPVQYSKAQTMAAASEVRQAIVTLLVEGENDKRIAERVGLSLRSCQRHIAEIMKDLGARNRLHAGFLLHRKAAESAGRPA</sequence>
<organism evidence="1 2">
    <name type="scientific">Micromonospora ureilytica</name>
    <dbReference type="NCBI Taxonomy" id="709868"/>
    <lineage>
        <taxon>Bacteria</taxon>
        <taxon>Bacillati</taxon>
        <taxon>Actinomycetota</taxon>
        <taxon>Actinomycetes</taxon>
        <taxon>Micromonosporales</taxon>
        <taxon>Micromonosporaceae</taxon>
        <taxon>Micromonospora</taxon>
    </lineage>
</organism>
<keyword evidence="2" id="KW-1185">Reference proteome</keyword>
<dbReference type="Gene3D" id="1.10.10.10">
    <property type="entry name" value="Winged helix-like DNA-binding domain superfamily/Winged helix DNA-binding domain"/>
    <property type="match status" value="1"/>
</dbReference>
<dbReference type="GO" id="GO:0003677">
    <property type="term" value="F:DNA binding"/>
    <property type="evidence" value="ECO:0007669"/>
    <property type="project" value="UniProtKB-KW"/>
</dbReference>